<reference evidence="2" key="1">
    <citation type="journal article" date="2018" name="Genome Announc.">
        <title>Complete genome sequence of a Dickeya fangzhongdai type strain causing bleeding canker of pear tree trunks.</title>
        <authorList>
            <person name="Zhao Y."/>
            <person name="Tian Y."/>
            <person name="Li X."/>
            <person name="Hu B."/>
        </authorList>
    </citation>
    <scope>NUCLEOTIDE SEQUENCE [LARGE SCALE GENOMIC DNA]</scope>
    <source>
        <strain evidence="2">DSM 101947</strain>
    </source>
</reference>
<evidence type="ECO:0000313" key="2">
    <source>
        <dbReference type="Proteomes" id="UP000231901"/>
    </source>
</evidence>
<dbReference type="Pfam" id="PF08798">
    <property type="entry name" value="CRISPR_assoc"/>
    <property type="match status" value="1"/>
</dbReference>
<dbReference type="Gene3D" id="3.30.70.1210">
    <property type="entry name" value="Crispr-associated protein, domain 2"/>
    <property type="match status" value="1"/>
</dbReference>
<protein>
    <submittedName>
        <fullName evidence="1">Type I-E CRISPR-associated protein Cas6/Cse3/CasE</fullName>
    </submittedName>
</protein>
<dbReference type="InterPro" id="IPR010179">
    <property type="entry name" value="CRISPR-assoc_prot_Cse3"/>
</dbReference>
<dbReference type="Gene3D" id="3.30.70.1200">
    <property type="entry name" value="Crispr-associated protein, domain 1"/>
    <property type="match status" value="1"/>
</dbReference>
<dbReference type="CDD" id="cd09727">
    <property type="entry name" value="Cas6_I-E"/>
    <property type="match status" value="1"/>
</dbReference>
<dbReference type="Proteomes" id="UP000231901">
    <property type="component" value="Chromosome"/>
</dbReference>
<dbReference type="RefSeq" id="WP_100848746.1">
    <property type="nucleotide sequence ID" value="NZ_BMJF01000011.1"/>
</dbReference>
<name>A0A2K8QID6_9GAMM</name>
<dbReference type="SUPFAM" id="SSF117987">
    <property type="entry name" value="CRISPR-associated protein"/>
    <property type="match status" value="2"/>
</dbReference>
<dbReference type="AlphaFoldDB" id="A0A2K8QID6"/>
<dbReference type="KEGG" id="dfn:CVE23_01945"/>
<evidence type="ECO:0000313" key="1">
    <source>
        <dbReference type="EMBL" id="ATZ92845.1"/>
    </source>
</evidence>
<dbReference type="GeneID" id="66563105"/>
<dbReference type="SMART" id="SM01101">
    <property type="entry name" value="CRISPR_assoc"/>
    <property type="match status" value="1"/>
</dbReference>
<keyword evidence="2" id="KW-1185">Reference proteome</keyword>
<accession>A0A2K8QID6</accession>
<organism evidence="1 2">
    <name type="scientific">Dickeya fangzhongdai</name>
    <dbReference type="NCBI Taxonomy" id="1778540"/>
    <lineage>
        <taxon>Bacteria</taxon>
        <taxon>Pseudomonadati</taxon>
        <taxon>Pseudomonadota</taxon>
        <taxon>Gammaproteobacteria</taxon>
        <taxon>Enterobacterales</taxon>
        <taxon>Pectobacteriaceae</taxon>
        <taxon>Dickeya</taxon>
    </lineage>
</organism>
<dbReference type="NCBIfam" id="TIGR01907">
    <property type="entry name" value="casE_Cse3"/>
    <property type="match status" value="1"/>
</dbReference>
<sequence>MFFSRVTLQPAALPSVMADKWQTSPVYASHQWLWQLFPQEAQRGFLFRQDDHATLSRYYLLSACAPRQDHNLFVVETKPWQPQLSVGMQLAFSLRANPVVTRQRQRSDVLMDAKYHAKAQGADKAEIWPRQQQAAADWLARQGERCGFEVNACRVDGYQRHRLYKPQQTAPVSFSSVDFDGLLRITDAGRFAQAVSQGLGKSRSLGCGLLLLRRA</sequence>
<gene>
    <name evidence="1" type="primary">cas6e</name>
    <name evidence="1" type="ORF">CVE23_01945</name>
</gene>
<proteinExistence type="predicted"/>
<dbReference type="EMBL" id="CP025003">
    <property type="protein sequence ID" value="ATZ92845.1"/>
    <property type="molecule type" value="Genomic_DNA"/>
</dbReference>